<dbReference type="GO" id="GO:0016491">
    <property type="term" value="F:oxidoreductase activity"/>
    <property type="evidence" value="ECO:0007669"/>
    <property type="project" value="UniProtKB-KW"/>
</dbReference>
<dbReference type="FunFam" id="3.40.50.720:FF:000084">
    <property type="entry name" value="Short-chain dehydrogenase reductase"/>
    <property type="match status" value="1"/>
</dbReference>
<feature type="domain" description="Ketoreductase" evidence="4">
    <location>
        <begin position="40"/>
        <end position="221"/>
    </location>
</feature>
<dbReference type="InterPro" id="IPR036291">
    <property type="entry name" value="NAD(P)-bd_dom_sf"/>
</dbReference>
<evidence type="ECO:0000256" key="2">
    <source>
        <dbReference type="ARBA" id="ARBA00023002"/>
    </source>
</evidence>
<dbReference type="InterPro" id="IPR057326">
    <property type="entry name" value="KR_dom"/>
</dbReference>
<dbReference type="PRINTS" id="PR00080">
    <property type="entry name" value="SDRFAMILY"/>
</dbReference>
<dbReference type="EMBL" id="CP022112">
    <property type="protein sequence ID" value="ASG24727.1"/>
    <property type="molecule type" value="Genomic_DNA"/>
</dbReference>
<gene>
    <name evidence="5" type="ORF">Y958_28205</name>
</gene>
<comment type="similarity">
    <text evidence="1">Belongs to the short-chain dehydrogenases/reductases (SDR) family.</text>
</comment>
<accession>A0A248K177</accession>
<evidence type="ECO:0000313" key="6">
    <source>
        <dbReference type="Proteomes" id="UP000197153"/>
    </source>
</evidence>
<evidence type="ECO:0000313" key="5">
    <source>
        <dbReference type="EMBL" id="ASG24727.1"/>
    </source>
</evidence>
<dbReference type="PRINTS" id="PR00081">
    <property type="entry name" value="GDHRDH"/>
</dbReference>
<dbReference type="InterPro" id="IPR020904">
    <property type="entry name" value="Sc_DH/Rdtase_CS"/>
</dbReference>
<feature type="region of interest" description="Disordered" evidence="3">
    <location>
        <begin position="1"/>
        <end position="26"/>
    </location>
</feature>
<dbReference type="Gene3D" id="3.40.50.720">
    <property type="entry name" value="NAD(P)-binding Rossmann-like Domain"/>
    <property type="match status" value="1"/>
</dbReference>
<dbReference type="AlphaFoldDB" id="A0A248K177"/>
<dbReference type="Pfam" id="PF13561">
    <property type="entry name" value="adh_short_C2"/>
    <property type="match status" value="1"/>
</dbReference>
<dbReference type="Proteomes" id="UP000197153">
    <property type="component" value="Chromosome 3"/>
</dbReference>
<dbReference type="CDD" id="cd05233">
    <property type="entry name" value="SDR_c"/>
    <property type="match status" value="1"/>
</dbReference>
<reference evidence="5 6" key="1">
    <citation type="submission" date="2017-06" db="EMBL/GenBank/DDBJ databases">
        <title>Complete genome sequence of Nitrospirillum amazonense strain CBAmC, an endophytic nitrogen-fixing and plant growth-promoting bacterium, isolated from sugarcane.</title>
        <authorList>
            <person name="Schwab S."/>
            <person name="dos Santos Teixeira K.R."/>
            <person name="Simoes Araujo J.L."/>
            <person name="Soares Vidal M."/>
            <person name="Borges de Freitas H.R."/>
            <person name="Rivello Crivelaro A.L."/>
            <person name="Bueno de Camargo Nunes A."/>
            <person name="dos Santos C.M."/>
            <person name="Palmeira da Silva Rosa D."/>
            <person name="da Silva Padilha D."/>
            <person name="da Silva E."/>
            <person name="Araujo Terra L."/>
            <person name="Soares Mendes V."/>
            <person name="Farinelli L."/>
            <person name="Magalhaes Cruz L."/>
            <person name="Baldani J.I."/>
        </authorList>
    </citation>
    <scope>NUCLEOTIDE SEQUENCE [LARGE SCALE GENOMIC DNA]</scope>
    <source>
        <strain evidence="5 6">CBAmC</strain>
    </source>
</reference>
<evidence type="ECO:0000256" key="3">
    <source>
        <dbReference type="SAM" id="MobiDB-lite"/>
    </source>
</evidence>
<dbReference type="KEGG" id="nao:Y958_28205"/>
<evidence type="ECO:0000259" key="4">
    <source>
        <dbReference type="SMART" id="SM00822"/>
    </source>
</evidence>
<name>A0A248K177_9PROT</name>
<keyword evidence="6" id="KW-1185">Reference proteome</keyword>
<dbReference type="PROSITE" id="PS00061">
    <property type="entry name" value="ADH_SHORT"/>
    <property type="match status" value="1"/>
</dbReference>
<dbReference type="RefSeq" id="WP_088875133.1">
    <property type="nucleotide sequence ID" value="NZ_CP022112.1"/>
</dbReference>
<protein>
    <submittedName>
        <fullName evidence="5">3-oxoacyl-ACP reductase</fullName>
    </submittedName>
</protein>
<organism evidence="5 6">
    <name type="scientific">Nitrospirillum viridazoti CBAmc</name>
    <dbReference type="NCBI Taxonomy" id="1441467"/>
    <lineage>
        <taxon>Bacteria</taxon>
        <taxon>Pseudomonadati</taxon>
        <taxon>Pseudomonadota</taxon>
        <taxon>Alphaproteobacteria</taxon>
        <taxon>Rhodospirillales</taxon>
        <taxon>Azospirillaceae</taxon>
        <taxon>Nitrospirillum</taxon>
        <taxon>Nitrospirillum viridazoti</taxon>
    </lineage>
</organism>
<dbReference type="PANTHER" id="PTHR43639">
    <property type="entry name" value="OXIDOREDUCTASE, SHORT-CHAIN DEHYDROGENASE/REDUCTASE FAMILY (AFU_ORTHOLOGUE AFUA_5G02870)"/>
    <property type="match status" value="1"/>
</dbReference>
<evidence type="ECO:0000256" key="1">
    <source>
        <dbReference type="ARBA" id="ARBA00006484"/>
    </source>
</evidence>
<dbReference type="SUPFAM" id="SSF51735">
    <property type="entry name" value="NAD(P)-binding Rossmann-fold domains"/>
    <property type="match status" value="1"/>
</dbReference>
<dbReference type="PANTHER" id="PTHR43639:SF1">
    <property type="entry name" value="SHORT-CHAIN DEHYDROGENASE_REDUCTASE FAMILY PROTEIN"/>
    <property type="match status" value="1"/>
</dbReference>
<proteinExistence type="inferred from homology"/>
<dbReference type="InterPro" id="IPR002347">
    <property type="entry name" value="SDR_fam"/>
</dbReference>
<sequence length="284" mass="29824">MPDSNQTATGPINTPEEPPPGAPEGVTQHLYPVYGDLAGKAVLISGGGSGIGAYLTYAFAAQGCRVAFIALREQSAMNLVQAVEAATGQRPVFLRCDLRDVETLQAKVREAEAQMGAFDVLVNNAARDDRHATADMTVAEWDDNLAINLRPQFFLAQTVAPGMKRAGGGAIVNLGSTAHNLGLAGYPAYVAAKAGVTGLTRALAREFGPDGIRVNTVVPGWVMTERQQRLWVTPEALAETLAAQCLKRPLSGEDIASAVLFLASRASSMMTGQSLVVDGGRTMG</sequence>
<dbReference type="SMART" id="SM00822">
    <property type="entry name" value="PKS_KR"/>
    <property type="match status" value="1"/>
</dbReference>
<keyword evidence="2" id="KW-0560">Oxidoreductase</keyword>